<dbReference type="InterPro" id="IPR001766">
    <property type="entry name" value="Fork_head_dom"/>
</dbReference>
<evidence type="ECO:0000313" key="8">
    <source>
        <dbReference type="Proteomes" id="UP000235786"/>
    </source>
</evidence>
<dbReference type="InterPro" id="IPR030456">
    <property type="entry name" value="TF_fork_head_CS_2"/>
</dbReference>
<evidence type="ECO:0000259" key="6">
    <source>
        <dbReference type="PROSITE" id="PS50039"/>
    </source>
</evidence>
<evidence type="ECO:0000256" key="1">
    <source>
        <dbReference type="ARBA" id="ARBA00023125"/>
    </source>
</evidence>
<dbReference type="SUPFAM" id="SSF46785">
    <property type="entry name" value="Winged helix' DNA-binding domain"/>
    <property type="match status" value="1"/>
</dbReference>
<sequence length="1175" mass="127921">MTSPQQDNGDVVAALATTSMEDNLRTTDFTAAEPHAESAPSELEPEQPTDPDAQHNVEQDIAIKQSSPNEQQPDVSVEPEVGTAGAMPDMGSNFLGNYPHDLTGALPPPELVEPFAGGLDILAGLTTNANPYPPFYDPFNASFPPMIDGLPAMPDMDALVLAQNQHMAYLDHPPNIQEPQETRISAFAKLEFQDGHFYVTTYAIILGRDVRAHHAAVRHEEEMKRVKEDQEGPPRTPARRNLESLHAKSIVSESGGILRDGNDSDDERDLERRRLKKASKASKRSRSSASSSHHQSRRNSEAQPAGEPVLYQAQPQVRRSAPGHADAVPLDPESFRPSPLECPIIGIHPSADRPASDYKSISRKHAKIKFNQKRHVWELQILGRNGGFVNGFFHPCESVIPLNSGDKLQFGVVGLDFVLPDIAIAEMGGEDRYQSEELEDEPYQRGGKQMSYEFEEAHGNGNLHDTSEEESEAGREDQDLEHEGEEDDEEEGSGDQENGDEDDVEADGEENADEQVGEGLDEQEDVQPALEPQPPPDSKPQKKRGVGRPPKDGIMSTRQRKEAKKAAELAAQTQSQPKSAKKNVPPAPGAPAPVKNKVGRPRKHPRPDTPPQPREKRKYTKRKPKEPKDGEAKQEGSEDQAKEKKDKKPPKPPRSPSPVFREEDLTPEQLAKPNANYVTLIHDALSNSATGQMSLPQIYRAIQRKYPYFVLKCGTNGWQSSVRHNLSQHHAFKKVERDGKGWMWAIVEGISIEKEKKRRPTPPPPHASGQMQQIYPQMMQGYPYGPGMMGPPPGYPPMQPHHLQPGQPAHMGPQMHMNGHMPPPGLHPHLNGIPQPGFPPAIPAQLAAPNNPQSYSSPYAPKPVPPSEPQRSDQHAPIDQTPHSQAQPAIVTPESAPQPLSAPQSRQPQQAEQAQQPPAQLQQQSATPATQLLQLSPPLQPPQSQQQQQPSVSRPPSPPRHNDVVMRAVNTFKTTLLSQMRQSNQPNAQAILDSAVNRVLGLATESTVGDDPHEGLLMSTLRGILSSIAGSDFPRTAGPSNDHRSPQPPSEASDSASQPPAKATGERPTVARPSFTGQSQGRPNGPSVPRPPMATPGMVRTNSGGSAHAPSRPSASSASPAPASAATQGPNGASTPKQSPKEPVQLAGQKRPLDDADDMREFKKLSTSGPPQLKT</sequence>
<feature type="region of interest" description="Disordered" evidence="4">
    <location>
        <begin position="1029"/>
        <end position="1175"/>
    </location>
</feature>
<comment type="subcellular location">
    <subcellularLocation>
        <location evidence="3">Nucleus</location>
    </subcellularLocation>
</comment>
<proteinExistence type="predicted"/>
<feature type="compositionally biased region" description="Basic and acidic residues" evidence="4">
    <location>
        <begin position="1151"/>
        <end position="1164"/>
    </location>
</feature>
<dbReference type="OrthoDB" id="5402974at2759"/>
<feature type="compositionally biased region" description="Polar residues" evidence="4">
    <location>
        <begin position="64"/>
        <end position="74"/>
    </location>
</feature>
<feature type="compositionally biased region" description="Polar residues" evidence="4">
    <location>
        <begin position="16"/>
        <end position="29"/>
    </location>
</feature>
<dbReference type="InterPro" id="IPR036390">
    <property type="entry name" value="WH_DNA-bd_sf"/>
</dbReference>
<feature type="compositionally biased region" description="Basic residues" evidence="4">
    <location>
        <begin position="615"/>
        <end position="625"/>
    </location>
</feature>
<dbReference type="PANTHER" id="PTHR21712:SF29">
    <property type="entry name" value="PRE-RRNA-PROCESSING PROTEIN FHL1"/>
    <property type="match status" value="1"/>
</dbReference>
<feature type="DNA-binding region" description="Fork-head" evidence="3">
    <location>
        <begin position="672"/>
        <end position="760"/>
    </location>
</feature>
<feature type="compositionally biased region" description="Pro residues" evidence="4">
    <location>
        <begin position="789"/>
        <end position="799"/>
    </location>
</feature>
<gene>
    <name evidence="7" type="ORF">L207DRAFT_272776</name>
</gene>
<organism evidence="7 8">
    <name type="scientific">Hyaloscypha variabilis (strain UAMH 11265 / GT02V1 / F)</name>
    <name type="common">Meliniomyces variabilis</name>
    <dbReference type="NCBI Taxonomy" id="1149755"/>
    <lineage>
        <taxon>Eukaryota</taxon>
        <taxon>Fungi</taxon>
        <taxon>Dikarya</taxon>
        <taxon>Ascomycota</taxon>
        <taxon>Pezizomycotina</taxon>
        <taxon>Leotiomycetes</taxon>
        <taxon>Helotiales</taxon>
        <taxon>Hyaloscyphaceae</taxon>
        <taxon>Hyaloscypha</taxon>
        <taxon>Hyaloscypha variabilis</taxon>
    </lineage>
</organism>
<protein>
    <recommendedName>
        <fullName evidence="9">Fork-head domain-containing protein</fullName>
    </recommendedName>
</protein>
<dbReference type="GO" id="GO:0043565">
    <property type="term" value="F:sequence-specific DNA binding"/>
    <property type="evidence" value="ECO:0007669"/>
    <property type="project" value="InterPro"/>
</dbReference>
<dbReference type="InterPro" id="IPR000253">
    <property type="entry name" value="FHA_dom"/>
</dbReference>
<dbReference type="PANTHER" id="PTHR21712">
    <property type="entry name" value="PRE-RRNA-PROCESSING PROTEIN FHL1"/>
    <property type="match status" value="1"/>
</dbReference>
<dbReference type="GO" id="GO:0060962">
    <property type="term" value="P:regulation of ribosomal protein gene transcription by RNA polymerase II"/>
    <property type="evidence" value="ECO:0007669"/>
    <property type="project" value="InterPro"/>
</dbReference>
<dbReference type="Proteomes" id="UP000235786">
    <property type="component" value="Unassembled WGS sequence"/>
</dbReference>
<dbReference type="CDD" id="cd00059">
    <property type="entry name" value="FH_FOX"/>
    <property type="match status" value="1"/>
</dbReference>
<feature type="compositionally biased region" description="Acidic residues" evidence="4">
    <location>
        <begin position="478"/>
        <end position="525"/>
    </location>
</feature>
<evidence type="ECO:0000256" key="3">
    <source>
        <dbReference type="PROSITE-ProRule" id="PRU00089"/>
    </source>
</evidence>
<dbReference type="InterPro" id="IPR008984">
    <property type="entry name" value="SMAD_FHA_dom_sf"/>
</dbReference>
<dbReference type="SUPFAM" id="SSF49879">
    <property type="entry name" value="SMAD/FHA domain"/>
    <property type="match status" value="1"/>
</dbReference>
<dbReference type="PROSITE" id="PS00658">
    <property type="entry name" value="FORK_HEAD_2"/>
    <property type="match status" value="1"/>
</dbReference>
<dbReference type="Gene3D" id="2.60.200.20">
    <property type="match status" value="1"/>
</dbReference>
<feature type="domain" description="Fork-head" evidence="6">
    <location>
        <begin position="672"/>
        <end position="760"/>
    </location>
</feature>
<evidence type="ECO:0000256" key="2">
    <source>
        <dbReference type="ARBA" id="ARBA00023242"/>
    </source>
</evidence>
<feature type="compositionally biased region" description="Low complexity" evidence="4">
    <location>
        <begin position="810"/>
        <end position="820"/>
    </location>
</feature>
<dbReference type="Gene3D" id="1.10.10.10">
    <property type="entry name" value="Winged helix-like DNA-binding domain superfamily/Winged helix DNA-binding domain"/>
    <property type="match status" value="1"/>
</dbReference>
<keyword evidence="1 3" id="KW-0238">DNA-binding</keyword>
<dbReference type="STRING" id="1149755.A0A2J6S054"/>
<keyword evidence="2 3" id="KW-0539">Nucleus</keyword>
<dbReference type="GO" id="GO:0003700">
    <property type="term" value="F:DNA-binding transcription factor activity"/>
    <property type="evidence" value="ECO:0007669"/>
    <property type="project" value="InterPro"/>
</dbReference>
<keyword evidence="8" id="KW-1185">Reference proteome</keyword>
<dbReference type="PRINTS" id="PR00053">
    <property type="entry name" value="FORKHEAD"/>
</dbReference>
<feature type="region of interest" description="Disordered" evidence="4">
    <location>
        <begin position="458"/>
        <end position="670"/>
    </location>
</feature>
<evidence type="ECO:0000313" key="7">
    <source>
        <dbReference type="EMBL" id="PMD44142.1"/>
    </source>
</evidence>
<name>A0A2J6S054_HYAVF</name>
<feature type="compositionally biased region" description="Polar residues" evidence="4">
    <location>
        <begin position="1165"/>
        <end position="1175"/>
    </location>
</feature>
<feature type="region of interest" description="Disordered" evidence="4">
    <location>
        <begin position="218"/>
        <end position="307"/>
    </location>
</feature>
<evidence type="ECO:0000256" key="4">
    <source>
        <dbReference type="SAM" id="MobiDB-lite"/>
    </source>
</evidence>
<feature type="compositionally biased region" description="Polar residues" evidence="4">
    <location>
        <begin position="1127"/>
        <end position="1138"/>
    </location>
</feature>
<dbReference type="GO" id="GO:0005634">
    <property type="term" value="C:nucleus"/>
    <property type="evidence" value="ECO:0007669"/>
    <property type="project" value="UniProtKB-SubCell"/>
</dbReference>
<dbReference type="PROSITE" id="PS50006">
    <property type="entry name" value="FHA_DOMAIN"/>
    <property type="match status" value="1"/>
</dbReference>
<dbReference type="SMART" id="SM00339">
    <property type="entry name" value="FH"/>
    <property type="match status" value="1"/>
</dbReference>
<feature type="region of interest" description="Disordered" evidence="4">
    <location>
        <begin position="1"/>
        <end position="86"/>
    </location>
</feature>
<evidence type="ECO:0000259" key="5">
    <source>
        <dbReference type="PROSITE" id="PS50006"/>
    </source>
</evidence>
<dbReference type="InterPro" id="IPR045178">
    <property type="entry name" value="Fhl1/FHA1"/>
</dbReference>
<feature type="domain" description="FHA" evidence="5">
    <location>
        <begin position="343"/>
        <end position="394"/>
    </location>
</feature>
<reference evidence="7 8" key="1">
    <citation type="submission" date="2016-04" db="EMBL/GenBank/DDBJ databases">
        <title>A degradative enzymes factory behind the ericoid mycorrhizal symbiosis.</title>
        <authorList>
            <consortium name="DOE Joint Genome Institute"/>
            <person name="Martino E."/>
            <person name="Morin E."/>
            <person name="Grelet G."/>
            <person name="Kuo A."/>
            <person name="Kohler A."/>
            <person name="Daghino S."/>
            <person name="Barry K."/>
            <person name="Choi C."/>
            <person name="Cichocki N."/>
            <person name="Clum A."/>
            <person name="Copeland A."/>
            <person name="Hainaut M."/>
            <person name="Haridas S."/>
            <person name="Labutti K."/>
            <person name="Lindquist E."/>
            <person name="Lipzen A."/>
            <person name="Khouja H.-R."/>
            <person name="Murat C."/>
            <person name="Ohm R."/>
            <person name="Olson A."/>
            <person name="Spatafora J."/>
            <person name="Veneault-Fourrey C."/>
            <person name="Henrissat B."/>
            <person name="Grigoriev I."/>
            <person name="Martin F."/>
            <person name="Perotto S."/>
        </authorList>
    </citation>
    <scope>NUCLEOTIDE SEQUENCE [LARGE SCALE GENOMIC DNA]</scope>
    <source>
        <strain evidence="7 8">F</strain>
    </source>
</reference>
<feature type="region of interest" description="Disordered" evidence="4">
    <location>
        <begin position="779"/>
        <end position="964"/>
    </location>
</feature>
<accession>A0A2J6S054</accession>
<dbReference type="EMBL" id="KZ613941">
    <property type="protein sequence ID" value="PMD44142.1"/>
    <property type="molecule type" value="Genomic_DNA"/>
</dbReference>
<evidence type="ECO:0008006" key="9">
    <source>
        <dbReference type="Google" id="ProtNLM"/>
    </source>
</evidence>
<feature type="compositionally biased region" description="Basic and acidic residues" evidence="4">
    <location>
        <begin position="218"/>
        <end position="232"/>
    </location>
</feature>
<dbReference type="AlphaFoldDB" id="A0A2J6S054"/>
<feature type="compositionally biased region" description="Low complexity" evidence="4">
    <location>
        <begin position="1103"/>
        <end position="1126"/>
    </location>
</feature>
<feature type="region of interest" description="Disordered" evidence="4">
    <location>
        <begin position="754"/>
        <end position="773"/>
    </location>
</feature>
<feature type="compositionally biased region" description="Basic residues" evidence="4">
    <location>
        <begin position="273"/>
        <end position="286"/>
    </location>
</feature>
<dbReference type="Pfam" id="PF00250">
    <property type="entry name" value="Forkhead"/>
    <property type="match status" value="1"/>
</dbReference>
<dbReference type="PROSITE" id="PS50039">
    <property type="entry name" value="FORK_HEAD_3"/>
    <property type="match status" value="1"/>
</dbReference>
<feature type="compositionally biased region" description="Low complexity" evidence="4">
    <location>
        <begin position="31"/>
        <end position="42"/>
    </location>
</feature>
<dbReference type="InterPro" id="IPR036388">
    <property type="entry name" value="WH-like_DNA-bd_sf"/>
</dbReference>
<feature type="compositionally biased region" description="Low complexity" evidence="4">
    <location>
        <begin position="893"/>
        <end position="952"/>
    </location>
</feature>
<feature type="compositionally biased region" description="Basic and acidic residues" evidence="4">
    <location>
        <begin position="626"/>
        <end position="646"/>
    </location>
</feature>
<feature type="compositionally biased region" description="Polar residues" evidence="4">
    <location>
        <begin position="848"/>
        <end position="857"/>
    </location>
</feature>
<dbReference type="Pfam" id="PF00498">
    <property type="entry name" value="FHA"/>
    <property type="match status" value="1"/>
</dbReference>